<evidence type="ECO:0000313" key="1">
    <source>
        <dbReference type="EMBL" id="KAK8001530.1"/>
    </source>
</evidence>
<accession>A0ABR1R7V1</accession>
<sequence>MNTEISPRYSWYLKHKHVVYDRDVEGDITDTTGLHPEVVMRRDRKVTGSSVVASRSARDLEAQFVNDMVPSMTKKSLRKLMLTATAREIRPRARHR</sequence>
<gene>
    <name evidence="1" type="ORF">PG991_013752</name>
</gene>
<dbReference type="EMBL" id="JAQQWI010000018">
    <property type="protein sequence ID" value="KAK8001530.1"/>
    <property type="molecule type" value="Genomic_DNA"/>
</dbReference>
<organism evidence="1 2">
    <name type="scientific">Apiospora marii</name>
    <dbReference type="NCBI Taxonomy" id="335849"/>
    <lineage>
        <taxon>Eukaryota</taxon>
        <taxon>Fungi</taxon>
        <taxon>Dikarya</taxon>
        <taxon>Ascomycota</taxon>
        <taxon>Pezizomycotina</taxon>
        <taxon>Sordariomycetes</taxon>
        <taxon>Xylariomycetidae</taxon>
        <taxon>Amphisphaeriales</taxon>
        <taxon>Apiosporaceae</taxon>
        <taxon>Apiospora</taxon>
    </lineage>
</organism>
<name>A0ABR1R7V1_9PEZI</name>
<evidence type="ECO:0000313" key="2">
    <source>
        <dbReference type="Proteomes" id="UP001396898"/>
    </source>
</evidence>
<dbReference type="Proteomes" id="UP001396898">
    <property type="component" value="Unassembled WGS sequence"/>
</dbReference>
<comment type="caution">
    <text evidence="1">The sequence shown here is derived from an EMBL/GenBank/DDBJ whole genome shotgun (WGS) entry which is preliminary data.</text>
</comment>
<proteinExistence type="predicted"/>
<protein>
    <submittedName>
        <fullName evidence="1">Uncharacterized protein</fullName>
    </submittedName>
</protein>
<keyword evidence="2" id="KW-1185">Reference proteome</keyword>
<reference evidence="1 2" key="1">
    <citation type="submission" date="2023-01" db="EMBL/GenBank/DDBJ databases">
        <title>Analysis of 21 Apiospora genomes using comparative genomics revels a genus with tremendous synthesis potential of carbohydrate active enzymes and secondary metabolites.</title>
        <authorList>
            <person name="Sorensen T."/>
        </authorList>
    </citation>
    <scope>NUCLEOTIDE SEQUENCE [LARGE SCALE GENOMIC DNA]</scope>
    <source>
        <strain evidence="1 2">CBS 20057</strain>
    </source>
</reference>